<evidence type="ECO:0000259" key="3">
    <source>
        <dbReference type="Pfam" id="PF13472"/>
    </source>
</evidence>
<dbReference type="PANTHER" id="PTHR11852">
    <property type="entry name" value="PLATELET-ACTIVATING FACTOR ACETYLHYDROLASE"/>
    <property type="match status" value="1"/>
</dbReference>
<reference evidence="5 6" key="1">
    <citation type="submission" date="2020-05" db="EMBL/GenBank/DDBJ databases">
        <title>Aquincola sp. isolate from soil.</title>
        <authorList>
            <person name="Han J."/>
            <person name="Kim D.-U."/>
        </authorList>
    </citation>
    <scope>NUCLEOTIDE SEQUENCE [LARGE SCALE GENOMIC DNA]</scope>
    <source>
        <strain evidence="5 6">S2</strain>
    </source>
</reference>
<dbReference type="CDD" id="cd01820">
    <property type="entry name" value="PAF_acetylesterase_like"/>
    <property type="match status" value="1"/>
</dbReference>
<evidence type="ECO:0000256" key="1">
    <source>
        <dbReference type="ARBA" id="ARBA00038184"/>
    </source>
</evidence>
<dbReference type="InterPro" id="IPR013830">
    <property type="entry name" value="SGNH_hydro"/>
</dbReference>
<dbReference type="Gene3D" id="2.60.120.430">
    <property type="entry name" value="Galactose-binding lectin"/>
    <property type="match status" value="1"/>
</dbReference>
<gene>
    <name evidence="5" type="ORF">HLB44_32385</name>
</gene>
<dbReference type="PANTHER" id="PTHR11852:SF0">
    <property type="entry name" value="PLATELET-ACTIVATING FACTOR ACETYLHYDROLASE IB SUBUNIT BETA HOMOLOG"/>
    <property type="match status" value="1"/>
</dbReference>
<keyword evidence="6" id="KW-1185">Reference proteome</keyword>
<name>A0ABX2EST3_9BURK</name>
<feature type="signal peptide" evidence="2">
    <location>
        <begin position="1"/>
        <end position="21"/>
    </location>
</feature>
<sequence>MTRTSALVSASFIAWAGAATAQPATDLVLLPAPANAWRTVVGHWEHRVELAGGGVGHWETRPELAGVSAVVPQPTGAGAAQAYVGGSALGPEGARTALSLEWKDVWMSTLRLESRTPLDLRPYAGGALTMDLHVDELAQGGLRVKVACGESCERSVSLLEPARAIAGKGWQRVSLPLSCFQREGGDFSRVSLPFALEGGGRGRVSVANLRLTRAAAPATLNCADYRTESVTPAMLAESWSLDWWRPRHEQKRQEARERIGAGQPPQLVFIGDSITQGWENEGREVWAAHFARYHALNLGFGGDRTENVLWRLQNGALDGLAPKTVVLMIGTNNTGHRAENPETTAAGIRRLLDEIRQRLPQSQVLLLAVFPREEQPSGHLRRINDRVNELIGRFADGRHVHFANLNTVFTQPDGTLSRAVMPDLLHLSPHGYALWHHAMAPVLSPLLNRP</sequence>
<proteinExistence type="inferred from homology"/>
<dbReference type="SUPFAM" id="SSF52266">
    <property type="entry name" value="SGNH hydrolase"/>
    <property type="match status" value="1"/>
</dbReference>
<organism evidence="5 6">
    <name type="scientific">Pseudaquabacterium terrae</name>
    <dbReference type="NCBI Taxonomy" id="2732868"/>
    <lineage>
        <taxon>Bacteria</taxon>
        <taxon>Pseudomonadati</taxon>
        <taxon>Pseudomonadota</taxon>
        <taxon>Betaproteobacteria</taxon>
        <taxon>Burkholderiales</taxon>
        <taxon>Sphaerotilaceae</taxon>
        <taxon>Pseudaquabacterium</taxon>
    </lineage>
</organism>
<feature type="chain" id="PRO_5046482888" evidence="2">
    <location>
        <begin position="22"/>
        <end position="450"/>
    </location>
</feature>
<dbReference type="InterPro" id="IPR008979">
    <property type="entry name" value="Galactose-bd-like_sf"/>
</dbReference>
<keyword evidence="2" id="KW-0732">Signal</keyword>
<dbReference type="InterPro" id="IPR036514">
    <property type="entry name" value="SGNH_hydro_sf"/>
</dbReference>
<dbReference type="SUPFAM" id="SSF49785">
    <property type="entry name" value="Galactose-binding domain-like"/>
    <property type="match status" value="1"/>
</dbReference>
<evidence type="ECO:0000259" key="4">
    <source>
        <dbReference type="Pfam" id="PF18559"/>
    </source>
</evidence>
<protein>
    <submittedName>
        <fullName evidence="5">1,4-beta-D-glucan glucohydrolase</fullName>
    </submittedName>
</protein>
<evidence type="ECO:0000256" key="2">
    <source>
        <dbReference type="SAM" id="SignalP"/>
    </source>
</evidence>
<dbReference type="Proteomes" id="UP000737171">
    <property type="component" value="Unassembled WGS sequence"/>
</dbReference>
<dbReference type="Pfam" id="PF13472">
    <property type="entry name" value="Lipase_GDSL_2"/>
    <property type="match status" value="1"/>
</dbReference>
<feature type="domain" description="ExoP galactose-binding-like" evidence="4">
    <location>
        <begin position="97"/>
        <end position="211"/>
    </location>
</feature>
<dbReference type="Gene3D" id="3.40.50.1110">
    <property type="entry name" value="SGNH hydrolase"/>
    <property type="match status" value="1"/>
</dbReference>
<comment type="caution">
    <text evidence="5">The sequence shown here is derived from an EMBL/GenBank/DDBJ whole genome shotgun (WGS) entry which is preliminary data.</text>
</comment>
<dbReference type="EMBL" id="JABRWJ010000013">
    <property type="protein sequence ID" value="NRF71697.1"/>
    <property type="molecule type" value="Genomic_DNA"/>
</dbReference>
<dbReference type="InterPro" id="IPR041443">
    <property type="entry name" value="Exop_C"/>
</dbReference>
<feature type="domain" description="SGNH hydrolase-type esterase" evidence="3">
    <location>
        <begin position="269"/>
        <end position="434"/>
    </location>
</feature>
<dbReference type="Pfam" id="PF18559">
    <property type="entry name" value="Exop_C"/>
    <property type="match status" value="1"/>
</dbReference>
<comment type="similarity">
    <text evidence="1">Belongs to the 'GDSL' lipolytic enzyme family. Platelet-activating factor acetylhydrolase IB beta/gamma subunits subfamily.</text>
</comment>
<accession>A0ABX2EST3</accession>
<evidence type="ECO:0000313" key="6">
    <source>
        <dbReference type="Proteomes" id="UP000737171"/>
    </source>
</evidence>
<evidence type="ECO:0000313" key="5">
    <source>
        <dbReference type="EMBL" id="NRF71697.1"/>
    </source>
</evidence>
<dbReference type="RefSeq" id="WP_173133417.1">
    <property type="nucleotide sequence ID" value="NZ_JABRWJ010000013.1"/>
</dbReference>